<feature type="region of interest" description="Disordered" evidence="1">
    <location>
        <begin position="293"/>
        <end position="313"/>
    </location>
</feature>
<gene>
    <name evidence="2" type="ORF">JR316_012128</name>
</gene>
<name>A0A8H7XN26_PSICU</name>
<reference evidence="2" key="1">
    <citation type="submission" date="2021-02" db="EMBL/GenBank/DDBJ databases">
        <title>Psilocybe cubensis genome.</title>
        <authorList>
            <person name="Mckernan K.J."/>
            <person name="Crawford S."/>
            <person name="Trippe A."/>
            <person name="Kane L.T."/>
            <person name="Mclaughlin S."/>
        </authorList>
    </citation>
    <scope>NUCLEOTIDE SEQUENCE [LARGE SCALE GENOMIC DNA]</scope>
    <source>
        <strain evidence="2">MGC-MH-2018</strain>
    </source>
</reference>
<dbReference type="GO" id="GO:0003746">
    <property type="term" value="F:translation elongation factor activity"/>
    <property type="evidence" value="ECO:0007669"/>
    <property type="project" value="TreeGrafter"/>
</dbReference>
<feature type="compositionally biased region" description="Low complexity" evidence="1">
    <location>
        <begin position="161"/>
        <end position="180"/>
    </location>
</feature>
<protein>
    <recommendedName>
        <fullName evidence="3">GTP binding protein 2</fullName>
    </recommendedName>
</protein>
<organism evidence="2">
    <name type="scientific">Psilocybe cubensis</name>
    <name type="common">Psychedelic mushroom</name>
    <name type="synonym">Stropharia cubensis</name>
    <dbReference type="NCBI Taxonomy" id="181762"/>
    <lineage>
        <taxon>Eukaryota</taxon>
        <taxon>Fungi</taxon>
        <taxon>Dikarya</taxon>
        <taxon>Basidiomycota</taxon>
        <taxon>Agaricomycotina</taxon>
        <taxon>Agaricomycetes</taxon>
        <taxon>Agaricomycetidae</taxon>
        <taxon>Agaricales</taxon>
        <taxon>Agaricineae</taxon>
        <taxon>Strophariaceae</taxon>
        <taxon>Psilocybe</taxon>
    </lineage>
</organism>
<feature type="region of interest" description="Disordered" evidence="1">
    <location>
        <begin position="151"/>
        <end position="180"/>
    </location>
</feature>
<dbReference type="EMBL" id="JAFIQS010000017">
    <property type="protein sequence ID" value="KAG5162744.1"/>
    <property type="molecule type" value="Genomic_DNA"/>
</dbReference>
<evidence type="ECO:0000256" key="1">
    <source>
        <dbReference type="SAM" id="MobiDB-lite"/>
    </source>
</evidence>
<dbReference type="PANTHER" id="PTHR43721:SF9">
    <property type="entry name" value="GTP-BINDING PROTEIN 1"/>
    <property type="match status" value="1"/>
</dbReference>
<dbReference type="AlphaFoldDB" id="A0A8H7XN26"/>
<feature type="compositionally biased region" description="Acidic residues" evidence="1">
    <location>
        <begin position="212"/>
        <end position="222"/>
    </location>
</feature>
<evidence type="ECO:0000313" key="2">
    <source>
        <dbReference type="EMBL" id="KAG5162744.1"/>
    </source>
</evidence>
<dbReference type="PANTHER" id="PTHR43721">
    <property type="entry name" value="ELONGATION FACTOR TU-RELATED"/>
    <property type="match status" value="1"/>
</dbReference>
<feature type="region of interest" description="Disordered" evidence="1">
    <location>
        <begin position="196"/>
        <end position="223"/>
    </location>
</feature>
<dbReference type="InterPro" id="IPR050055">
    <property type="entry name" value="EF-Tu_GTPase"/>
</dbReference>
<evidence type="ECO:0008006" key="3">
    <source>
        <dbReference type="Google" id="ProtNLM"/>
    </source>
</evidence>
<comment type="caution">
    <text evidence="2">The sequence shown here is derived from an EMBL/GenBank/DDBJ whole genome shotgun (WGS) entry which is preliminary data.</text>
</comment>
<sequence>MFGESESESPRVPSPWDSLISVPPSPVPSQGRAHTPSPLALELIPRLVPESDDGNVEYKLQLLNPSPARFARLVTQMKWRLLEGGGQAYYELGVADSGDLIGLPREELEQSLETLEMMAGEIGASVIVVKEIEVPAAMVTLARRNGEWAASGGKRINKQDSGGYSTVTTETETEMESLSGTDVDIDDMSLTVVLDKEPPQQTATVPNSSPESDCDDPADAADDERVSAPRFSIDLEISSVFKPRPIRTRVHNHPHYAHSTGGKARKVKKYKHLNMLSSSHAHNTDQTVINEVKSDKGLNRRQTRDKRREEKRKALEARAMGTAANETSVLIPALENLHVGIVEEPAQIPGVEPSATLEMSSVDDLGDDDDVFPSPKTAVPSFPTFSASSTGESHLDVDASAIGMVGALSGGEDGSKDQPRLIVEALVVRKMSLGEAFLDFGGFSLT</sequence>
<feature type="region of interest" description="Disordered" evidence="1">
    <location>
        <begin position="1"/>
        <end position="36"/>
    </location>
</feature>
<proteinExistence type="predicted"/>
<accession>A0A8H7XN26</accession>